<feature type="transmembrane region" description="Helical" evidence="1">
    <location>
        <begin position="6"/>
        <end position="25"/>
    </location>
</feature>
<sequence>MNTRDVLYTILIFAAFIYMYVKGFLEIQKKHIQDRWAEEYKCKPAIIPFASYYGPPGTSTADNFQECLIAMSESNMFDLLAPFGLLFKGLTAQSDNLTDNVGGLNDLMNNMTTSSNNMFSMHSNLLINVISGVYKILANMKDTTERTVTINEYLQALLDEQSNMIIAISKIEAQ</sequence>
<keyword evidence="1" id="KW-0812">Transmembrane</keyword>
<dbReference type="AlphaFoldDB" id="A0A6C0BYN6"/>
<protein>
    <submittedName>
        <fullName evidence="2">Uncharacterized protein</fullName>
    </submittedName>
</protein>
<evidence type="ECO:0000313" key="2">
    <source>
        <dbReference type="EMBL" id="QHS96488.1"/>
    </source>
</evidence>
<evidence type="ECO:0000256" key="1">
    <source>
        <dbReference type="SAM" id="Phobius"/>
    </source>
</evidence>
<accession>A0A6C0BYN6</accession>
<keyword evidence="1" id="KW-0472">Membrane</keyword>
<name>A0A6C0BYN6_9ZZZZ</name>
<dbReference type="EMBL" id="MN739271">
    <property type="protein sequence ID" value="QHS96488.1"/>
    <property type="molecule type" value="Genomic_DNA"/>
</dbReference>
<proteinExistence type="predicted"/>
<keyword evidence="1" id="KW-1133">Transmembrane helix</keyword>
<organism evidence="2">
    <name type="scientific">viral metagenome</name>
    <dbReference type="NCBI Taxonomy" id="1070528"/>
    <lineage>
        <taxon>unclassified sequences</taxon>
        <taxon>metagenomes</taxon>
        <taxon>organismal metagenomes</taxon>
    </lineage>
</organism>
<reference evidence="2" key="1">
    <citation type="journal article" date="2020" name="Nature">
        <title>Giant virus diversity and host interactions through global metagenomics.</title>
        <authorList>
            <person name="Schulz F."/>
            <person name="Roux S."/>
            <person name="Paez-Espino D."/>
            <person name="Jungbluth S."/>
            <person name="Walsh D.A."/>
            <person name="Denef V.J."/>
            <person name="McMahon K.D."/>
            <person name="Konstantinidis K.T."/>
            <person name="Eloe-Fadrosh E.A."/>
            <person name="Kyrpides N.C."/>
            <person name="Woyke T."/>
        </authorList>
    </citation>
    <scope>NUCLEOTIDE SEQUENCE</scope>
    <source>
        <strain evidence="2">GVMAG-M-3300020166-18</strain>
    </source>
</reference>